<evidence type="ECO:0000256" key="1">
    <source>
        <dbReference type="SAM" id="MobiDB-lite"/>
    </source>
</evidence>
<reference evidence="2" key="1">
    <citation type="submission" date="2022-05" db="EMBL/GenBank/DDBJ databases">
        <title>The Musa troglodytarum L. genome provides insights into the mechanism of non-climacteric behaviour and enrichment of carotenoids.</title>
        <authorList>
            <person name="Wang J."/>
        </authorList>
    </citation>
    <scope>NUCLEOTIDE SEQUENCE</scope>
    <source>
        <tissue evidence="2">Leaf</tissue>
    </source>
</reference>
<proteinExistence type="predicted"/>
<feature type="region of interest" description="Disordered" evidence="1">
    <location>
        <begin position="57"/>
        <end position="108"/>
    </location>
</feature>
<keyword evidence="3" id="KW-1185">Reference proteome</keyword>
<protein>
    <submittedName>
        <fullName evidence="2">Uncharacterized protein</fullName>
    </submittedName>
</protein>
<name>A0A9E7I6N3_9LILI</name>
<dbReference type="EMBL" id="CP097511">
    <property type="protein sequence ID" value="URE46376.1"/>
    <property type="molecule type" value="Genomic_DNA"/>
</dbReference>
<accession>A0A9E7I6N3</accession>
<dbReference type="AlphaFoldDB" id="A0A9E7I6N3"/>
<gene>
    <name evidence="2" type="ORF">MUK42_14756</name>
</gene>
<sequence>MKYNPSCVRLPVEVPEGALHCSFERPARADERASLGRRGNKYNALSVPVRKDEEVKVVARDPQGPGRQDRAGVTPEVGHPRRAHYPGEGERHHRRSQHQPLQGCHHQG</sequence>
<dbReference type="Proteomes" id="UP001055439">
    <property type="component" value="Chromosome 9"/>
</dbReference>
<evidence type="ECO:0000313" key="3">
    <source>
        <dbReference type="Proteomes" id="UP001055439"/>
    </source>
</evidence>
<organism evidence="2 3">
    <name type="scientific">Musa troglodytarum</name>
    <name type="common">fe'i banana</name>
    <dbReference type="NCBI Taxonomy" id="320322"/>
    <lineage>
        <taxon>Eukaryota</taxon>
        <taxon>Viridiplantae</taxon>
        <taxon>Streptophyta</taxon>
        <taxon>Embryophyta</taxon>
        <taxon>Tracheophyta</taxon>
        <taxon>Spermatophyta</taxon>
        <taxon>Magnoliopsida</taxon>
        <taxon>Liliopsida</taxon>
        <taxon>Zingiberales</taxon>
        <taxon>Musaceae</taxon>
        <taxon>Musa</taxon>
    </lineage>
</organism>
<evidence type="ECO:0000313" key="2">
    <source>
        <dbReference type="EMBL" id="URE46376.1"/>
    </source>
</evidence>